<comment type="similarity">
    <text evidence="2">Belongs to the peptidase S10 family.</text>
</comment>
<dbReference type="EMBL" id="EQ973887">
    <property type="protein sequence ID" value="EEF40337.1"/>
    <property type="molecule type" value="Genomic_DNA"/>
</dbReference>
<evidence type="ECO:0000313" key="10">
    <source>
        <dbReference type="Proteomes" id="UP000008311"/>
    </source>
</evidence>
<keyword evidence="10" id="KW-1185">Reference proteome</keyword>
<evidence type="ECO:0000313" key="9">
    <source>
        <dbReference type="EMBL" id="EEF40337.1"/>
    </source>
</evidence>
<proteinExistence type="inferred from homology"/>
<dbReference type="PROSITE" id="PS00560">
    <property type="entry name" value="CARBOXYPEPT_SER_HIS"/>
    <property type="match status" value="1"/>
</dbReference>
<dbReference type="Pfam" id="PF00450">
    <property type="entry name" value="Peptidase_S10"/>
    <property type="match status" value="1"/>
</dbReference>
<protein>
    <submittedName>
        <fullName evidence="9">Serine carboxypeptidase, putative</fullName>
        <ecNumber evidence="9">3.4.16.5</ecNumber>
    </submittedName>
</protein>
<dbReference type="InterPro" id="IPR001563">
    <property type="entry name" value="Peptidase_S10"/>
</dbReference>
<dbReference type="InParanoid" id="B9S821"/>
<dbReference type="PANTHER" id="PTHR11802:SF310">
    <property type="entry name" value="SERINE CARBOXYPEPTIDASE-LIKE 18"/>
    <property type="match status" value="1"/>
</dbReference>
<evidence type="ECO:0000256" key="6">
    <source>
        <dbReference type="ARBA" id="ARBA00022801"/>
    </source>
</evidence>
<evidence type="ECO:0000256" key="3">
    <source>
        <dbReference type="ARBA" id="ARBA00022645"/>
    </source>
</evidence>
<dbReference type="AlphaFoldDB" id="B9S821"/>
<dbReference type="FunFam" id="3.40.50.1820:FF:000072">
    <property type="entry name" value="Serine carboxypeptidase-like 19"/>
    <property type="match status" value="1"/>
</dbReference>
<organism evidence="9 10">
    <name type="scientific">Ricinus communis</name>
    <name type="common">Castor bean</name>
    <dbReference type="NCBI Taxonomy" id="3988"/>
    <lineage>
        <taxon>Eukaryota</taxon>
        <taxon>Viridiplantae</taxon>
        <taxon>Streptophyta</taxon>
        <taxon>Embryophyta</taxon>
        <taxon>Tracheophyta</taxon>
        <taxon>Spermatophyta</taxon>
        <taxon>Magnoliopsida</taxon>
        <taxon>eudicotyledons</taxon>
        <taxon>Gunneridae</taxon>
        <taxon>Pentapetalae</taxon>
        <taxon>rosids</taxon>
        <taxon>fabids</taxon>
        <taxon>Malpighiales</taxon>
        <taxon>Euphorbiaceae</taxon>
        <taxon>Acalyphoideae</taxon>
        <taxon>Acalypheae</taxon>
        <taxon>Ricinus</taxon>
    </lineage>
</organism>
<dbReference type="PRINTS" id="PR00724">
    <property type="entry name" value="CRBOXYPTASEC"/>
</dbReference>
<dbReference type="GO" id="GO:0004185">
    <property type="term" value="F:serine-type carboxypeptidase activity"/>
    <property type="evidence" value="ECO:0007669"/>
    <property type="project" value="UniProtKB-EC"/>
</dbReference>
<dbReference type="GO" id="GO:0016747">
    <property type="term" value="F:acyltransferase activity, transferring groups other than amino-acyl groups"/>
    <property type="evidence" value="ECO:0000318"/>
    <property type="project" value="GO_Central"/>
</dbReference>
<dbReference type="EC" id="3.4.16.5" evidence="9"/>
<keyword evidence="3 9" id="KW-0121">Carboxypeptidase</keyword>
<dbReference type="MEROPS" id="S10.004"/>
<evidence type="ECO:0000256" key="1">
    <source>
        <dbReference type="ARBA" id="ARBA00004613"/>
    </source>
</evidence>
<gene>
    <name evidence="9" type="ORF">RCOM_1383950</name>
</gene>
<dbReference type="Proteomes" id="UP000008311">
    <property type="component" value="Unassembled WGS sequence"/>
</dbReference>
<evidence type="ECO:0000256" key="4">
    <source>
        <dbReference type="ARBA" id="ARBA00022670"/>
    </source>
</evidence>
<reference evidence="10" key="1">
    <citation type="journal article" date="2010" name="Nat. Biotechnol.">
        <title>Draft genome sequence of the oilseed species Ricinus communis.</title>
        <authorList>
            <person name="Chan A.P."/>
            <person name="Crabtree J."/>
            <person name="Zhao Q."/>
            <person name="Lorenzi H."/>
            <person name="Orvis J."/>
            <person name="Puiu D."/>
            <person name="Melake-Berhan A."/>
            <person name="Jones K.M."/>
            <person name="Redman J."/>
            <person name="Chen G."/>
            <person name="Cahoon E.B."/>
            <person name="Gedil M."/>
            <person name="Stanke M."/>
            <person name="Haas B.J."/>
            <person name="Wortman J.R."/>
            <person name="Fraser-Liggett C.M."/>
            <person name="Ravel J."/>
            <person name="Rabinowicz P.D."/>
        </authorList>
    </citation>
    <scope>NUCLEOTIDE SEQUENCE [LARGE SCALE GENOMIC DNA]</scope>
    <source>
        <strain evidence="10">cv. Hale</strain>
    </source>
</reference>
<keyword evidence="7" id="KW-1015">Disulfide bond</keyword>
<evidence type="ECO:0000256" key="7">
    <source>
        <dbReference type="ARBA" id="ARBA00023157"/>
    </source>
</evidence>
<evidence type="ECO:0000256" key="5">
    <source>
        <dbReference type="ARBA" id="ARBA00022729"/>
    </source>
</evidence>
<dbReference type="InterPro" id="IPR033124">
    <property type="entry name" value="Ser_caboxypep_his_AS"/>
</dbReference>
<dbReference type="PANTHER" id="PTHR11802">
    <property type="entry name" value="SERINE PROTEASE FAMILY S10 SERINE CARBOXYPEPTIDASE"/>
    <property type="match status" value="1"/>
</dbReference>
<evidence type="ECO:0000256" key="8">
    <source>
        <dbReference type="ARBA" id="ARBA00023180"/>
    </source>
</evidence>
<dbReference type="GO" id="GO:0006508">
    <property type="term" value="P:proteolysis"/>
    <property type="evidence" value="ECO:0007669"/>
    <property type="project" value="UniProtKB-KW"/>
</dbReference>
<comment type="subcellular location">
    <subcellularLocation>
        <location evidence="1">Secreted</location>
    </subcellularLocation>
</comment>
<keyword evidence="6 9" id="KW-0378">Hydrolase</keyword>
<sequence>MKTTGALITWRLAVTEPIRQYQRGKLATPLQVWKQIVESLPGYKGKLPFKLETGYVGVGELEELQLFYYFIESERDPVRDPLLLWLTGGPGCSAFSGLVYEIGPLNYDYDAFNGSLPSLVANEFSWTKIANIIFLDAPVGTGFSYSKSQEGYYTSDTESSQAIYQFLRKWLVDHPKFKNNPLYVAGDSYSGMIVPTVTVEIAKGNKAKHRPYMNLQGYMLGNPVTDLHNDENSRVEYFYRVGLISSELYQQAREDCRGEYIAPNISNVDCMDVIQQIAECTLKVCDAQILEPKCSFASPKPQGLKWGPKFFHDPPIDIVSSSEESPNNWCRNANYVLSYIWANDEDVQNALHVRNDTIMDWKRCNKSLAYSYNMLSTVFYHKELIMNGYRALVYSGDHDMLIPYTGTVHWIHTLNLTTVDEWRPWFVEGQVAGFTVKYAHNIGDGLVFATVKGAGHTAPEYKPKECFAMVDRWLSYYLM</sequence>
<dbReference type="InterPro" id="IPR029058">
    <property type="entry name" value="AB_hydrolase_fold"/>
</dbReference>
<dbReference type="GO" id="GO:0005576">
    <property type="term" value="C:extracellular region"/>
    <property type="evidence" value="ECO:0007669"/>
    <property type="project" value="UniProtKB-SubCell"/>
</dbReference>
<dbReference type="SUPFAM" id="SSF53474">
    <property type="entry name" value="alpha/beta-Hydrolases"/>
    <property type="match status" value="1"/>
</dbReference>
<dbReference type="GO" id="GO:0019748">
    <property type="term" value="P:secondary metabolic process"/>
    <property type="evidence" value="ECO:0000318"/>
    <property type="project" value="GO_Central"/>
</dbReference>
<keyword evidence="5" id="KW-0732">Signal</keyword>
<dbReference type="eggNOG" id="KOG1282">
    <property type="taxonomic scope" value="Eukaryota"/>
</dbReference>
<dbReference type="FunFam" id="3.40.50.11320:FF:000002">
    <property type="entry name" value="Carboxypeptidase"/>
    <property type="match status" value="1"/>
</dbReference>
<dbReference type="Gene3D" id="3.40.50.1820">
    <property type="entry name" value="alpha/beta hydrolase"/>
    <property type="match status" value="1"/>
</dbReference>
<keyword evidence="4" id="KW-0645">Protease</keyword>
<dbReference type="FunFam" id="3.40.50.12670:FF:000001">
    <property type="entry name" value="Carboxypeptidase"/>
    <property type="match status" value="1"/>
</dbReference>
<evidence type="ECO:0000256" key="2">
    <source>
        <dbReference type="ARBA" id="ARBA00009431"/>
    </source>
</evidence>
<name>B9S821_RICCO</name>
<accession>B9S821</accession>
<keyword evidence="8" id="KW-0325">Glycoprotein</keyword>